<dbReference type="GO" id="GO:0043866">
    <property type="term" value="F:adenylyl-sulfate reductase (thioredoxin) activity"/>
    <property type="evidence" value="ECO:0007669"/>
    <property type="project" value="UniProtKB-EC"/>
</dbReference>
<dbReference type="AlphaFoldDB" id="A0A853DJ17"/>
<keyword evidence="4" id="KW-0408">Iron</keyword>
<evidence type="ECO:0000256" key="2">
    <source>
        <dbReference type="ARBA" id="ARBA00023002"/>
    </source>
</evidence>
<feature type="active site" description="Nucleophile; cysteine thiosulfonate intermediate" evidence="4">
    <location>
        <position position="226"/>
    </location>
</feature>
<keyword evidence="4" id="KW-0411">Iron-sulfur</keyword>
<dbReference type="GO" id="GO:0004604">
    <property type="term" value="F:phosphoadenylyl-sulfate reductase (thioredoxin) activity"/>
    <property type="evidence" value="ECO:0007669"/>
    <property type="project" value="UniProtKB-UniRule"/>
</dbReference>
<dbReference type="PANTHER" id="PTHR46509">
    <property type="entry name" value="PHOSPHOADENOSINE PHOSPHOSULFATE REDUCTASE"/>
    <property type="match status" value="1"/>
</dbReference>
<comment type="subcellular location">
    <subcellularLocation>
        <location evidence="4">Cytoplasm</location>
    </subcellularLocation>
</comment>
<dbReference type="PIRSF" id="PIRSF000857">
    <property type="entry name" value="PAPS_reductase"/>
    <property type="match status" value="1"/>
</dbReference>
<dbReference type="PANTHER" id="PTHR46509:SF1">
    <property type="entry name" value="PHOSPHOADENOSINE PHOSPHOSULFATE REDUCTASE"/>
    <property type="match status" value="1"/>
</dbReference>
<name>A0A853DJ17_9MICO</name>
<accession>A0A853DJ17</accession>
<keyword evidence="4" id="KW-0479">Metal-binding</keyword>
<dbReference type="GO" id="GO:0070814">
    <property type="term" value="P:hydrogen sulfide biosynthetic process"/>
    <property type="evidence" value="ECO:0007669"/>
    <property type="project" value="UniProtKB-UniRule"/>
</dbReference>
<keyword evidence="4" id="KW-0963">Cytoplasm</keyword>
<dbReference type="InterPro" id="IPR004511">
    <property type="entry name" value="PAPS/APS_Rdtase"/>
</dbReference>
<dbReference type="InterPro" id="IPR014729">
    <property type="entry name" value="Rossmann-like_a/b/a_fold"/>
</dbReference>
<dbReference type="NCBIfam" id="NF002537">
    <property type="entry name" value="PRK02090.1"/>
    <property type="match status" value="1"/>
</dbReference>
<feature type="binding site" evidence="4">
    <location>
        <position position="200"/>
    </location>
    <ligand>
        <name>[4Fe-4S] cluster</name>
        <dbReference type="ChEBI" id="CHEBI:49883"/>
    </ligand>
</feature>
<evidence type="ECO:0000313" key="7">
    <source>
        <dbReference type="Proteomes" id="UP000571817"/>
    </source>
</evidence>
<dbReference type="NCBIfam" id="TIGR00434">
    <property type="entry name" value="cysH"/>
    <property type="match status" value="1"/>
</dbReference>
<reference evidence="6 7" key="1">
    <citation type="submission" date="2020-07" db="EMBL/GenBank/DDBJ databases">
        <title>Sequencing the genomes of 1000 actinobacteria strains.</title>
        <authorList>
            <person name="Klenk H.-P."/>
        </authorList>
    </citation>
    <scope>NUCLEOTIDE SEQUENCE [LARGE SCALE GENOMIC DNA]</scope>
    <source>
        <strain evidence="6 7">DSM 29531</strain>
    </source>
</reference>
<comment type="caution">
    <text evidence="6">The sequence shown here is derived from an EMBL/GenBank/DDBJ whole genome shotgun (WGS) entry which is preliminary data.</text>
</comment>
<proteinExistence type="inferred from homology"/>
<organism evidence="6 7">
    <name type="scientific">Allobranchiibius huperziae</name>
    <dbReference type="NCBI Taxonomy" id="1874116"/>
    <lineage>
        <taxon>Bacteria</taxon>
        <taxon>Bacillati</taxon>
        <taxon>Actinomycetota</taxon>
        <taxon>Actinomycetes</taxon>
        <taxon>Micrococcales</taxon>
        <taxon>Dermacoccaceae</taxon>
        <taxon>Allobranchiibius</taxon>
    </lineage>
</organism>
<evidence type="ECO:0000313" key="6">
    <source>
        <dbReference type="EMBL" id="NYJ74175.1"/>
    </source>
</evidence>
<dbReference type="Pfam" id="PF01507">
    <property type="entry name" value="PAPS_reduct"/>
    <property type="match status" value="1"/>
</dbReference>
<dbReference type="InterPro" id="IPR002500">
    <property type="entry name" value="PAPS_reduct_dom"/>
</dbReference>
<dbReference type="GO" id="GO:0046872">
    <property type="term" value="F:metal ion binding"/>
    <property type="evidence" value="ECO:0007669"/>
    <property type="project" value="UniProtKB-KW"/>
</dbReference>
<comment type="similarity">
    <text evidence="1 4">Belongs to the PAPS reductase family. CysH subfamily.</text>
</comment>
<keyword evidence="2 4" id="KW-0560">Oxidoreductase</keyword>
<comment type="pathway">
    <text evidence="3 4">Sulfur metabolism; hydrogen sulfide biosynthesis; sulfite from sulfate.</text>
</comment>
<dbReference type="GO" id="GO:0005737">
    <property type="term" value="C:cytoplasm"/>
    <property type="evidence" value="ECO:0007669"/>
    <property type="project" value="UniProtKB-SubCell"/>
</dbReference>
<protein>
    <recommendedName>
        <fullName evidence="4">Adenosine 5'-phosphosulfate reductase</fullName>
        <shortName evidence="4">APS reductase</shortName>
        <ecNumber evidence="4">1.8.4.10</ecNumber>
    </recommendedName>
    <alternativeName>
        <fullName evidence="4">5'-adenylylsulfate reductase</fullName>
    </alternativeName>
    <alternativeName>
        <fullName evidence="4">Thioredoxin-dependent 5'-adenylylsulfate reductase</fullName>
    </alternativeName>
</protein>
<evidence type="ECO:0000256" key="1">
    <source>
        <dbReference type="ARBA" id="ARBA00009732"/>
    </source>
</evidence>
<keyword evidence="7" id="KW-1185">Reference proteome</keyword>
<feature type="domain" description="Phosphoadenosine phosphosulphate reductase" evidence="5">
    <location>
        <begin position="40"/>
        <end position="205"/>
    </location>
</feature>
<feature type="binding site" evidence="4">
    <location>
        <position position="118"/>
    </location>
    <ligand>
        <name>[4Fe-4S] cluster</name>
        <dbReference type="ChEBI" id="CHEBI:49883"/>
    </ligand>
</feature>
<dbReference type="Gene3D" id="3.40.50.620">
    <property type="entry name" value="HUPs"/>
    <property type="match status" value="1"/>
</dbReference>
<feature type="binding site" evidence="4">
    <location>
        <position position="117"/>
    </location>
    <ligand>
        <name>[4Fe-4S] cluster</name>
        <dbReference type="ChEBI" id="CHEBI:49883"/>
    </ligand>
</feature>
<dbReference type="GO" id="GO:0051539">
    <property type="term" value="F:4 iron, 4 sulfur cluster binding"/>
    <property type="evidence" value="ECO:0007669"/>
    <property type="project" value="UniProtKB-UniRule"/>
</dbReference>
<dbReference type="EC" id="1.8.4.10" evidence="4"/>
<dbReference type="RefSeq" id="WP_343048438.1">
    <property type="nucleotide sequence ID" value="NZ_JACCFW010000001.1"/>
</dbReference>
<evidence type="ECO:0000256" key="4">
    <source>
        <dbReference type="HAMAP-Rule" id="MF_00063"/>
    </source>
</evidence>
<dbReference type="SUPFAM" id="SSF52402">
    <property type="entry name" value="Adenine nucleotide alpha hydrolases-like"/>
    <property type="match status" value="1"/>
</dbReference>
<dbReference type="EMBL" id="JACCFW010000001">
    <property type="protein sequence ID" value="NYJ74175.1"/>
    <property type="molecule type" value="Genomic_DNA"/>
</dbReference>
<gene>
    <name evidence="4" type="primary">cysH</name>
    <name evidence="6" type="ORF">HNR15_001138</name>
</gene>
<dbReference type="HAMAP" id="MF_00063">
    <property type="entry name" value="CysH"/>
    <property type="match status" value="1"/>
</dbReference>
<feature type="binding site" evidence="4">
    <location>
        <position position="203"/>
    </location>
    <ligand>
        <name>[4Fe-4S] cluster</name>
        <dbReference type="ChEBI" id="CHEBI:49883"/>
    </ligand>
</feature>
<evidence type="ECO:0000256" key="3">
    <source>
        <dbReference type="ARBA" id="ARBA00024327"/>
    </source>
</evidence>
<dbReference type="GO" id="GO:0019379">
    <property type="term" value="P:sulfate assimilation, phosphoadenylyl sulfate reduction by phosphoadenylyl-sulfate reductase (thioredoxin)"/>
    <property type="evidence" value="ECO:0007669"/>
    <property type="project" value="UniProtKB-UniRule"/>
</dbReference>
<comment type="cofactor">
    <cofactor evidence="4">
        <name>[4Fe-4S] cluster</name>
        <dbReference type="ChEBI" id="CHEBI:49883"/>
    </cofactor>
    <text evidence="4">Binds 1 [4Fe-4S] cluster per subunit.</text>
</comment>
<dbReference type="Proteomes" id="UP000571817">
    <property type="component" value="Unassembled WGS sequence"/>
</dbReference>
<dbReference type="CDD" id="cd23945">
    <property type="entry name" value="PAPS_reductase"/>
    <property type="match status" value="1"/>
</dbReference>
<comment type="catalytic activity">
    <reaction evidence="4">
        <text>[thioredoxin]-disulfide + sulfite + AMP + 2 H(+) = adenosine 5'-phosphosulfate + [thioredoxin]-dithiol</text>
        <dbReference type="Rhea" id="RHEA:21976"/>
        <dbReference type="Rhea" id="RHEA-COMP:10698"/>
        <dbReference type="Rhea" id="RHEA-COMP:10700"/>
        <dbReference type="ChEBI" id="CHEBI:15378"/>
        <dbReference type="ChEBI" id="CHEBI:17359"/>
        <dbReference type="ChEBI" id="CHEBI:29950"/>
        <dbReference type="ChEBI" id="CHEBI:50058"/>
        <dbReference type="ChEBI" id="CHEBI:58243"/>
        <dbReference type="ChEBI" id="CHEBI:456215"/>
        <dbReference type="EC" id="1.8.4.10"/>
    </reaction>
</comment>
<comment type="function">
    <text evidence="4">Catalyzes the formation of sulfite from adenosine 5'-phosphosulfate (APS) using thioredoxin as an electron donor.</text>
</comment>
<evidence type="ECO:0000259" key="5">
    <source>
        <dbReference type="Pfam" id="PF01507"/>
    </source>
</evidence>
<sequence length="230" mass="24952">MSVATDLRGVAANAARELEGASASDVIGWAGTTFGDRFAVAASMQDTVLLHLASSILPGVDALFLDTGYHFAETLQVRDRVARDYPVNVVSLTPAQTVAEQDDTYGARLYERDPDLCCALRKTHPLDDALDGYDAWATGLRRVESASRANTPVVSFDERRERIKIAPLAAWSDQDIDDYVREHGVIMNPLLLQGYPSIGCETCTARVAPGADPRSGRWSGTDKVECGIHL</sequence>